<dbReference type="InterPro" id="IPR034422">
    <property type="entry name" value="HydE/PylB-like"/>
</dbReference>
<keyword evidence="4" id="KW-0479">Metal-binding</keyword>
<evidence type="ECO:0000256" key="5">
    <source>
        <dbReference type="ARBA" id="ARBA00023004"/>
    </source>
</evidence>
<evidence type="ECO:0000313" key="10">
    <source>
        <dbReference type="Proteomes" id="UP001314681"/>
    </source>
</evidence>
<keyword evidence="10" id="KW-1185">Reference proteome</keyword>
<dbReference type="InterPro" id="IPR006638">
    <property type="entry name" value="Elp3/MiaA/NifB-like_rSAM"/>
</dbReference>
<dbReference type="InterPro" id="IPR007197">
    <property type="entry name" value="rSAM"/>
</dbReference>
<proteinExistence type="predicted"/>
<feature type="domain" description="Radical SAM core" evidence="8">
    <location>
        <begin position="48"/>
        <end position="274"/>
    </location>
</feature>
<dbReference type="PANTHER" id="PTHR43726:SF1">
    <property type="entry name" value="BIOTIN SYNTHASE"/>
    <property type="match status" value="1"/>
</dbReference>
<protein>
    <submittedName>
        <fullName evidence="9">[FeFe] hydrogenase H-cluster radical SAM maturase HydE</fullName>
    </submittedName>
</protein>
<dbReference type="NCBIfam" id="TIGR03956">
    <property type="entry name" value="rSAM_HydE"/>
    <property type="match status" value="1"/>
</dbReference>
<dbReference type="SMART" id="SM00729">
    <property type="entry name" value="Elp3"/>
    <property type="match status" value="1"/>
</dbReference>
<dbReference type="CDD" id="cd01335">
    <property type="entry name" value="Radical_SAM"/>
    <property type="match status" value="1"/>
</dbReference>
<dbReference type="PANTHER" id="PTHR43726">
    <property type="entry name" value="3-METHYLORNITHINE SYNTHASE"/>
    <property type="match status" value="1"/>
</dbReference>
<name>A0ABS6K624_9FIRM</name>
<evidence type="ECO:0000256" key="4">
    <source>
        <dbReference type="ARBA" id="ARBA00022723"/>
    </source>
</evidence>
<evidence type="ECO:0000313" key="9">
    <source>
        <dbReference type="EMBL" id="MBU9725991.1"/>
    </source>
</evidence>
<dbReference type="InterPro" id="IPR058240">
    <property type="entry name" value="rSAM_sf"/>
</dbReference>
<dbReference type="SFLD" id="SFLDS00029">
    <property type="entry name" value="Radical_SAM"/>
    <property type="match status" value="1"/>
</dbReference>
<gene>
    <name evidence="9" type="primary">hydE</name>
    <name evidence="9" type="ORF">KTH90_08185</name>
</gene>
<dbReference type="SUPFAM" id="SSF102114">
    <property type="entry name" value="Radical SAM enzymes"/>
    <property type="match status" value="1"/>
</dbReference>
<evidence type="ECO:0000256" key="6">
    <source>
        <dbReference type="ARBA" id="ARBA00023014"/>
    </source>
</evidence>
<evidence type="ECO:0000256" key="7">
    <source>
        <dbReference type="ARBA" id="ARBA00034078"/>
    </source>
</evidence>
<dbReference type="InterPro" id="IPR013785">
    <property type="entry name" value="Aldolase_TIM"/>
</dbReference>
<comment type="caution">
    <text evidence="9">The sequence shown here is derived from an EMBL/GenBank/DDBJ whole genome shotgun (WGS) entry which is preliminary data.</text>
</comment>
<dbReference type="PROSITE" id="PS51918">
    <property type="entry name" value="RADICAL_SAM"/>
    <property type="match status" value="1"/>
</dbReference>
<dbReference type="Proteomes" id="UP001314681">
    <property type="component" value="Unassembled WGS sequence"/>
</dbReference>
<reference evidence="9 10" key="1">
    <citation type="submission" date="2021-06" db="EMBL/GenBank/DDBJ databases">
        <title>Description of novel taxa of the family Lachnospiraceae.</title>
        <authorList>
            <person name="Chaplin A.V."/>
            <person name="Sokolova S.R."/>
            <person name="Pikina A.P."/>
            <person name="Korzhanova M."/>
            <person name="Belova V."/>
            <person name="Korostin D."/>
            <person name="Efimov B.A."/>
        </authorList>
    </citation>
    <scope>NUCLEOTIDE SEQUENCE [LARGE SCALE GENOMIC DNA]</scope>
    <source>
        <strain evidence="9 10">ASD4241</strain>
    </source>
</reference>
<evidence type="ECO:0000256" key="2">
    <source>
        <dbReference type="ARBA" id="ARBA00022485"/>
    </source>
</evidence>
<dbReference type="SFLD" id="SFLDG01280">
    <property type="entry name" value="HydE/PylB-like"/>
    <property type="match status" value="1"/>
</dbReference>
<comment type="cofactor">
    <cofactor evidence="1">
        <name>[4Fe-4S] cluster</name>
        <dbReference type="ChEBI" id="CHEBI:49883"/>
    </cofactor>
</comment>
<keyword evidence="3" id="KW-0949">S-adenosyl-L-methionine</keyword>
<dbReference type="PIRSF" id="PIRSF004762">
    <property type="entry name" value="CHP00423"/>
    <property type="match status" value="1"/>
</dbReference>
<dbReference type="InterPro" id="IPR024021">
    <property type="entry name" value="FeFe-hyd_HydE_rSAM"/>
</dbReference>
<keyword evidence="5" id="KW-0408">Iron</keyword>
<dbReference type="SFLD" id="SFLDG01060">
    <property type="entry name" value="BATS_domain_containing"/>
    <property type="match status" value="1"/>
</dbReference>
<accession>A0ABS6K624</accession>
<keyword evidence="2" id="KW-0004">4Fe-4S</keyword>
<dbReference type="Pfam" id="PF04055">
    <property type="entry name" value="Radical_SAM"/>
    <property type="match status" value="1"/>
</dbReference>
<comment type="cofactor">
    <cofactor evidence="7">
        <name>[2Fe-2S] cluster</name>
        <dbReference type="ChEBI" id="CHEBI:190135"/>
    </cofactor>
</comment>
<dbReference type="Gene3D" id="3.20.20.70">
    <property type="entry name" value="Aldolase class I"/>
    <property type="match status" value="1"/>
</dbReference>
<dbReference type="SMART" id="SM00876">
    <property type="entry name" value="BATS"/>
    <property type="match status" value="1"/>
</dbReference>
<dbReference type="EMBL" id="JAHQCX010000004">
    <property type="protein sequence ID" value="MBU9725991.1"/>
    <property type="molecule type" value="Genomic_DNA"/>
</dbReference>
<evidence type="ECO:0000259" key="8">
    <source>
        <dbReference type="PROSITE" id="PS51918"/>
    </source>
</evidence>
<evidence type="ECO:0000256" key="1">
    <source>
        <dbReference type="ARBA" id="ARBA00001966"/>
    </source>
</evidence>
<organism evidence="9 10">
    <name type="scientific">Diplocloster modestus</name>
    <dbReference type="NCBI Taxonomy" id="2850322"/>
    <lineage>
        <taxon>Bacteria</taxon>
        <taxon>Bacillati</taxon>
        <taxon>Bacillota</taxon>
        <taxon>Clostridia</taxon>
        <taxon>Lachnospirales</taxon>
        <taxon>Lachnospiraceae</taxon>
        <taxon>Diplocloster</taxon>
    </lineage>
</organism>
<dbReference type="SFLD" id="SFLDF00348">
    <property type="entry name" value="FeFe_hydrogenase_maturase_(Hyd"/>
    <property type="match status" value="1"/>
</dbReference>
<dbReference type="InterPro" id="IPR010722">
    <property type="entry name" value="BATS_dom"/>
</dbReference>
<sequence>MKSTREQTILRIIKRPTQEALLGLIRNEEYHNDIKRLAGEVRDRSYGHRVYLRGLIEISSYCKNNCYYCGIRSANANALRYRLNREQILGCCRTGASLGFSTFVLQGGEDPWYTDERLCGIIRSIKAEYPGCAVTLSLGERSGESYRLLYEAGADRYLLRHETATPAHYARLHPPALSLRNRMQCLTSLKEIGYQTGAGFMVGSPCQSLEHLAADLKYISELAPQMVGIGPFLPHHESPFADFASDPSMATEVQDPLNMTILMVALTRLLLPYALIPATTALATLSPQGREKALDAGANVIMPNLSPEDVRGAYLLYDNKASFGTEAAESLEKNRQALEKSGYIMDMSRGDYKQNDIEACLKPE</sequence>
<evidence type="ECO:0000256" key="3">
    <source>
        <dbReference type="ARBA" id="ARBA00022691"/>
    </source>
</evidence>
<keyword evidence="6" id="KW-0411">Iron-sulfur</keyword>
<dbReference type="RefSeq" id="WP_158350397.1">
    <property type="nucleotide sequence ID" value="NZ_JAHQCX010000004.1"/>
</dbReference>